<dbReference type="Proteomes" id="UP000503349">
    <property type="component" value="Chromosome 19"/>
</dbReference>
<dbReference type="OrthoDB" id="8942372at2759"/>
<evidence type="ECO:0000259" key="19">
    <source>
        <dbReference type="Pfam" id="PF01108"/>
    </source>
</evidence>
<keyword evidence="11 17" id="KW-0472">Membrane</keyword>
<dbReference type="InterPro" id="IPR013783">
    <property type="entry name" value="Ig-like_fold"/>
</dbReference>
<comment type="similarity">
    <text evidence="3">Belongs to the tissue factor family.</text>
</comment>
<dbReference type="InterPro" id="IPR036116">
    <property type="entry name" value="FN3_sf"/>
</dbReference>
<keyword evidence="15" id="KW-0449">Lipoprotein</keyword>
<dbReference type="FunFam" id="2.60.40.10:FF:000899">
    <property type="entry name" value="Tissue factor"/>
    <property type="match status" value="1"/>
</dbReference>
<dbReference type="PRINTS" id="PR00346">
    <property type="entry name" value="TISSUEFACTOR"/>
</dbReference>
<dbReference type="Gene3D" id="2.60.40.10">
    <property type="entry name" value="Immunoglobulins"/>
    <property type="match status" value="2"/>
</dbReference>
<evidence type="ECO:0000256" key="17">
    <source>
        <dbReference type="SAM" id="Phobius"/>
    </source>
</evidence>
<dbReference type="GO" id="GO:0007596">
    <property type="term" value="P:blood coagulation"/>
    <property type="evidence" value="ECO:0007669"/>
    <property type="project" value="UniProtKB-KW"/>
</dbReference>
<keyword evidence="7" id="KW-0356">Hemostasis</keyword>
<evidence type="ECO:0000256" key="8">
    <source>
        <dbReference type="ARBA" id="ARBA00022729"/>
    </source>
</evidence>
<dbReference type="PANTHER" id="PTHR20859:SF22">
    <property type="entry name" value="TISSUE FACTOR"/>
    <property type="match status" value="1"/>
</dbReference>
<keyword evidence="22" id="KW-1185">Reference proteome</keyword>
<reference evidence="22" key="2">
    <citation type="submission" date="2019-02" db="EMBL/GenBank/DDBJ databases">
        <title>Opniocepnalus argus Var Kimnra genome.</title>
        <authorList>
            <person name="Zhou C."/>
            <person name="Xiao S."/>
        </authorList>
    </citation>
    <scope>NUCLEOTIDE SEQUENCE [LARGE SCALE GENOMIC DNA]</scope>
</reference>
<keyword evidence="13" id="KW-1015">Disulfide bond</keyword>
<keyword evidence="9 17" id="KW-1133">Transmembrane helix</keyword>
<evidence type="ECO:0000256" key="7">
    <source>
        <dbReference type="ARBA" id="ARBA00022696"/>
    </source>
</evidence>
<keyword evidence="6 17" id="KW-0812">Transmembrane</keyword>
<evidence type="ECO:0000256" key="1">
    <source>
        <dbReference type="ARBA" id="ARBA00002201"/>
    </source>
</evidence>
<dbReference type="PANTHER" id="PTHR20859">
    <property type="entry name" value="INTERFERON/INTERLEUKIN RECEPTOR"/>
    <property type="match status" value="1"/>
</dbReference>
<evidence type="ECO:0000256" key="5">
    <source>
        <dbReference type="ARBA" id="ARBA00018722"/>
    </source>
</evidence>
<dbReference type="SUPFAM" id="SSF49265">
    <property type="entry name" value="Fibronectin type III"/>
    <property type="match status" value="2"/>
</dbReference>
<evidence type="ECO:0000256" key="13">
    <source>
        <dbReference type="ARBA" id="ARBA00023157"/>
    </source>
</evidence>
<evidence type="ECO:0000313" key="22">
    <source>
        <dbReference type="Proteomes" id="UP000503349"/>
    </source>
</evidence>
<evidence type="ECO:0000256" key="14">
    <source>
        <dbReference type="ARBA" id="ARBA00023180"/>
    </source>
</evidence>
<feature type="signal peptide" evidence="18">
    <location>
        <begin position="1"/>
        <end position="23"/>
    </location>
</feature>
<evidence type="ECO:0000256" key="11">
    <source>
        <dbReference type="ARBA" id="ARBA00023136"/>
    </source>
</evidence>
<name>A0A6G1QMA8_CHAAH</name>
<dbReference type="InterPro" id="IPR001187">
    <property type="entry name" value="Tissue_factor"/>
</dbReference>
<keyword evidence="12" id="KW-0564">Palmitate</keyword>
<proteinExistence type="inferred from homology"/>
<comment type="subunit">
    <text evidence="4">Interacts with HSPE; the interaction, inhibited by heparin, promotes the generation of activated factor X and activates coagulation in the presence of activated factor VII.</text>
</comment>
<evidence type="ECO:0000256" key="6">
    <source>
        <dbReference type="ARBA" id="ARBA00022692"/>
    </source>
</evidence>
<evidence type="ECO:0000256" key="10">
    <source>
        <dbReference type="ARBA" id="ARBA00023084"/>
    </source>
</evidence>
<gene>
    <name evidence="21" type="ORF">EXN66_Car019131</name>
</gene>
<evidence type="ECO:0000256" key="2">
    <source>
        <dbReference type="ARBA" id="ARBA00004479"/>
    </source>
</evidence>
<evidence type="ECO:0000256" key="4">
    <source>
        <dbReference type="ARBA" id="ARBA00011184"/>
    </source>
</evidence>
<dbReference type="GO" id="GO:0004896">
    <property type="term" value="F:cytokine receptor activity"/>
    <property type="evidence" value="ECO:0007669"/>
    <property type="project" value="TreeGrafter"/>
</dbReference>
<sequence>MMALGLLAALGIVFFFCTHPTSGSYPTAQNVTWKSNNFKTFLTWEPKPSANYSYTVEYSALGMDRQRNLLCIRSSGTWCDLSDSLTDLKACYTADVLSEPPLGASSEIIEFPYTSAPKFCPYKDTNIGKPEFKLEVSEDKRMTTLYVTDPPTALYKDGRHLNIRDIFSKDLEYKVTYRKNKSTGKKVLTSNSSVIEVKNLDRGESYCFNVQVYIPSRSPDKQLGELSLTQCSPDDPTIVTTYSVGVIAAAIFLILLLIGIVIAVIVVCCKHRNKALKNEKEGVPLRDKV</sequence>
<evidence type="ECO:0000256" key="15">
    <source>
        <dbReference type="ARBA" id="ARBA00023288"/>
    </source>
</evidence>
<evidence type="ECO:0000256" key="9">
    <source>
        <dbReference type="ARBA" id="ARBA00022989"/>
    </source>
</evidence>
<evidence type="ECO:0000256" key="16">
    <source>
        <dbReference type="ARBA" id="ARBA00031171"/>
    </source>
</evidence>
<dbReference type="AlphaFoldDB" id="A0A6G1QMA8"/>
<reference evidence="21 22" key="1">
    <citation type="submission" date="2019-02" db="EMBL/GenBank/DDBJ databases">
        <title>Opniocepnalus argus genome.</title>
        <authorList>
            <person name="Zhou C."/>
            <person name="Xiao S."/>
        </authorList>
    </citation>
    <scope>NUCLEOTIDE SEQUENCE [LARGE SCALE GENOMIC DNA]</scope>
    <source>
        <strain evidence="21">OARG1902GOOAL</strain>
        <tissue evidence="21">Muscle</tissue>
    </source>
</reference>
<feature type="chain" id="PRO_5026115005" description="Tissue factor" evidence="18">
    <location>
        <begin position="24"/>
        <end position="289"/>
    </location>
</feature>
<protein>
    <recommendedName>
        <fullName evidence="5">Tissue factor</fullName>
    </recommendedName>
    <alternativeName>
        <fullName evidence="16">Coagulation factor III</fullName>
    </alternativeName>
</protein>
<feature type="domain" description="Fibronectin type-III" evidence="19">
    <location>
        <begin position="11"/>
        <end position="105"/>
    </location>
</feature>
<dbReference type="EMBL" id="CM015730">
    <property type="protein sequence ID" value="KAF3703443.1"/>
    <property type="molecule type" value="Genomic_DNA"/>
</dbReference>
<feature type="transmembrane region" description="Helical" evidence="17">
    <location>
        <begin position="242"/>
        <end position="268"/>
    </location>
</feature>
<evidence type="ECO:0000256" key="18">
    <source>
        <dbReference type="SAM" id="SignalP"/>
    </source>
</evidence>
<feature type="domain" description="Interferon/interleukin receptor" evidence="20">
    <location>
        <begin position="125"/>
        <end position="231"/>
    </location>
</feature>
<dbReference type="InterPro" id="IPR015373">
    <property type="entry name" value="Interferon/interleukin_rcp_dom"/>
</dbReference>
<dbReference type="GO" id="GO:0005886">
    <property type="term" value="C:plasma membrane"/>
    <property type="evidence" value="ECO:0007669"/>
    <property type="project" value="TreeGrafter"/>
</dbReference>
<dbReference type="Pfam" id="PF01108">
    <property type="entry name" value="Tissue_fac"/>
    <property type="match status" value="1"/>
</dbReference>
<evidence type="ECO:0000259" key="20">
    <source>
        <dbReference type="Pfam" id="PF09294"/>
    </source>
</evidence>
<evidence type="ECO:0000256" key="12">
    <source>
        <dbReference type="ARBA" id="ARBA00023139"/>
    </source>
</evidence>
<comment type="function">
    <text evidence="1">Initiates blood coagulation by forming a complex with circulating factor VII or VIIa. The [TF:VIIa] complex activates factors IX or X by specific limited proteolysis. TF plays a role in normal hemostasis by initiating the cell-surface assembly and propagation of the coagulation protease cascade.</text>
</comment>
<evidence type="ECO:0000313" key="21">
    <source>
        <dbReference type="EMBL" id="KAF3703443.1"/>
    </source>
</evidence>
<comment type="subcellular location">
    <subcellularLocation>
        <location evidence="2">Membrane</location>
        <topology evidence="2">Single-pass type I membrane protein</topology>
    </subcellularLocation>
</comment>
<dbReference type="Pfam" id="PF09294">
    <property type="entry name" value="Interfer-bind"/>
    <property type="match status" value="1"/>
</dbReference>
<keyword evidence="10" id="KW-0094">Blood coagulation</keyword>
<dbReference type="InterPro" id="IPR003961">
    <property type="entry name" value="FN3_dom"/>
</dbReference>
<dbReference type="InterPro" id="IPR050650">
    <property type="entry name" value="Type-II_Cytokine-TF_Rcpt"/>
</dbReference>
<keyword evidence="14" id="KW-0325">Glycoprotein</keyword>
<organism evidence="21 22">
    <name type="scientific">Channa argus</name>
    <name type="common">Northern snakehead</name>
    <name type="synonym">Ophicephalus argus</name>
    <dbReference type="NCBI Taxonomy" id="215402"/>
    <lineage>
        <taxon>Eukaryota</taxon>
        <taxon>Metazoa</taxon>
        <taxon>Chordata</taxon>
        <taxon>Craniata</taxon>
        <taxon>Vertebrata</taxon>
        <taxon>Euteleostomi</taxon>
        <taxon>Actinopterygii</taxon>
        <taxon>Neopterygii</taxon>
        <taxon>Teleostei</taxon>
        <taxon>Neoteleostei</taxon>
        <taxon>Acanthomorphata</taxon>
        <taxon>Anabantaria</taxon>
        <taxon>Anabantiformes</taxon>
        <taxon>Channoidei</taxon>
        <taxon>Channidae</taxon>
        <taxon>Channa</taxon>
    </lineage>
</organism>
<keyword evidence="8 18" id="KW-0732">Signal</keyword>
<accession>A0A6G1QMA8</accession>
<evidence type="ECO:0000256" key="3">
    <source>
        <dbReference type="ARBA" id="ARBA00009197"/>
    </source>
</evidence>